<comment type="caution">
    <text evidence="2">The sequence shown here is derived from an EMBL/GenBank/DDBJ whole genome shotgun (WGS) entry which is preliminary data.</text>
</comment>
<keyword evidence="3" id="KW-1185">Reference proteome</keyword>
<accession>A0A9P4Y4E8</accession>
<dbReference type="RefSeq" id="XP_040777292.1">
    <property type="nucleotide sequence ID" value="XM_040923403.1"/>
</dbReference>
<organism evidence="2 3">
    <name type="scientific">Cryphonectria parasitica (strain ATCC 38755 / EP155)</name>
    <dbReference type="NCBI Taxonomy" id="660469"/>
    <lineage>
        <taxon>Eukaryota</taxon>
        <taxon>Fungi</taxon>
        <taxon>Dikarya</taxon>
        <taxon>Ascomycota</taxon>
        <taxon>Pezizomycotina</taxon>
        <taxon>Sordariomycetes</taxon>
        <taxon>Sordariomycetidae</taxon>
        <taxon>Diaporthales</taxon>
        <taxon>Cryphonectriaceae</taxon>
        <taxon>Cryphonectria-Endothia species complex</taxon>
        <taxon>Cryphonectria</taxon>
    </lineage>
</organism>
<evidence type="ECO:0000313" key="3">
    <source>
        <dbReference type="Proteomes" id="UP000803844"/>
    </source>
</evidence>
<evidence type="ECO:0000256" key="1">
    <source>
        <dbReference type="SAM" id="MobiDB-lite"/>
    </source>
</evidence>
<gene>
    <name evidence="2" type="ORF">M406DRAFT_356287</name>
</gene>
<evidence type="ECO:0000313" key="2">
    <source>
        <dbReference type="EMBL" id="KAF3766331.1"/>
    </source>
</evidence>
<sequence>MAAAAGDFPAVQQQQPVMARAVVVQSPMDVATPSIERFEEDARIYDDDAMADVTMSDSEVHEGSSSLAEVDPRRAISLTPSEMDIDMLATPTVPPSSKNLNQIMAMESAVSRLARRAEEAQSESLFNPVTGSRQDTPVPAEMATEMRE</sequence>
<proteinExistence type="predicted"/>
<dbReference type="OrthoDB" id="5206740at2759"/>
<dbReference type="GeneID" id="63840532"/>
<name>A0A9P4Y4E8_CRYP1</name>
<feature type="compositionally biased region" description="Polar residues" evidence="1">
    <location>
        <begin position="122"/>
        <end position="135"/>
    </location>
</feature>
<dbReference type="AlphaFoldDB" id="A0A9P4Y4E8"/>
<reference evidence="2" key="1">
    <citation type="journal article" date="2020" name="Phytopathology">
        <title>Genome sequence of the chestnut blight fungus Cryphonectria parasitica EP155: A fundamental resource for an archetypical invasive plant pathogen.</title>
        <authorList>
            <person name="Crouch J.A."/>
            <person name="Dawe A."/>
            <person name="Aerts A."/>
            <person name="Barry K."/>
            <person name="Churchill A.C.L."/>
            <person name="Grimwood J."/>
            <person name="Hillman B."/>
            <person name="Milgroom M.G."/>
            <person name="Pangilinan J."/>
            <person name="Smith M."/>
            <person name="Salamov A."/>
            <person name="Schmutz J."/>
            <person name="Yadav J."/>
            <person name="Grigoriev I.V."/>
            <person name="Nuss D."/>
        </authorList>
    </citation>
    <scope>NUCLEOTIDE SEQUENCE</scope>
    <source>
        <strain evidence="2">EP155</strain>
    </source>
</reference>
<dbReference type="Proteomes" id="UP000803844">
    <property type="component" value="Unassembled WGS sequence"/>
</dbReference>
<feature type="region of interest" description="Disordered" evidence="1">
    <location>
        <begin position="114"/>
        <end position="148"/>
    </location>
</feature>
<protein>
    <submittedName>
        <fullName evidence="2">Uncharacterized protein</fullName>
    </submittedName>
</protein>
<dbReference type="EMBL" id="MU032347">
    <property type="protein sequence ID" value="KAF3766331.1"/>
    <property type="molecule type" value="Genomic_DNA"/>
</dbReference>